<sequence>MTNLDSASFSSGNLPPQQFAILVPQGQEHQAIVKGLKQVPRNLIQLIPIPLGVLAVQAFLEQWQPSPEIHGILVIGLAGALSHTLSLGQVVVYESCIGDRGRVTCDPAWRQYLSQYLEAPLVKAFTSPELVATAQAKAALHQKTGADVVDMEGGPILDYGASLNLPVAMVRVISDTATQDLPNLSQAIGGDGSLNPLLLTWAFLQKPIAAGHLITGSLRGLGKLEKVGQALARERSGFLVRPTV</sequence>
<evidence type="ECO:0000313" key="2">
    <source>
        <dbReference type="EMBL" id="MDS3859823.1"/>
    </source>
</evidence>
<dbReference type="EMBL" id="JAVMIP010000002">
    <property type="protein sequence ID" value="MDS3859823.1"/>
    <property type="molecule type" value="Genomic_DNA"/>
</dbReference>
<dbReference type="InterPro" id="IPR035994">
    <property type="entry name" value="Nucleoside_phosphorylase_sf"/>
</dbReference>
<dbReference type="Pfam" id="PF01048">
    <property type="entry name" value="PNP_UDP_1"/>
    <property type="match status" value="1"/>
</dbReference>
<accession>A0AAE4FQH8</accession>
<evidence type="ECO:0000313" key="3">
    <source>
        <dbReference type="Proteomes" id="UP001268256"/>
    </source>
</evidence>
<name>A0AAE4FQH8_9CYAN</name>
<dbReference type="GO" id="GO:0019284">
    <property type="term" value="P:L-methionine salvage from S-adenosylmethionine"/>
    <property type="evidence" value="ECO:0007669"/>
    <property type="project" value="TreeGrafter"/>
</dbReference>
<dbReference type="PANTHER" id="PTHR46832:SF1">
    <property type="entry name" value="5'-METHYLTHIOADENOSINE_S-ADENOSYLHOMOCYSTEINE NUCLEOSIDASE"/>
    <property type="match status" value="1"/>
</dbReference>
<dbReference type="InterPro" id="IPR000845">
    <property type="entry name" value="Nucleoside_phosphorylase_d"/>
</dbReference>
<dbReference type="AlphaFoldDB" id="A0AAE4FQH8"/>
<dbReference type="Proteomes" id="UP001268256">
    <property type="component" value="Unassembled WGS sequence"/>
</dbReference>
<organism evidence="2 3">
    <name type="scientific">Pseudocalidococcus azoricus BACA0444</name>
    <dbReference type="NCBI Taxonomy" id="2918990"/>
    <lineage>
        <taxon>Bacteria</taxon>
        <taxon>Bacillati</taxon>
        <taxon>Cyanobacteriota</taxon>
        <taxon>Cyanophyceae</taxon>
        <taxon>Acaryochloridales</taxon>
        <taxon>Thermosynechococcaceae</taxon>
        <taxon>Pseudocalidococcus</taxon>
        <taxon>Pseudocalidococcus azoricus</taxon>
    </lineage>
</organism>
<evidence type="ECO:0000259" key="1">
    <source>
        <dbReference type="Pfam" id="PF01048"/>
    </source>
</evidence>
<comment type="caution">
    <text evidence="2">The sequence shown here is derived from an EMBL/GenBank/DDBJ whole genome shotgun (WGS) entry which is preliminary data.</text>
</comment>
<feature type="domain" description="Nucleoside phosphorylase" evidence="1">
    <location>
        <begin position="68"/>
        <end position="179"/>
    </location>
</feature>
<dbReference type="PANTHER" id="PTHR46832">
    <property type="entry name" value="5'-METHYLTHIOADENOSINE/S-ADENOSYLHOMOCYSTEINE NUCLEOSIDASE"/>
    <property type="match status" value="1"/>
</dbReference>
<dbReference type="GO" id="GO:0008930">
    <property type="term" value="F:methylthioadenosine nucleosidase activity"/>
    <property type="evidence" value="ECO:0007669"/>
    <property type="project" value="TreeGrafter"/>
</dbReference>
<proteinExistence type="predicted"/>
<dbReference type="GO" id="GO:0008782">
    <property type="term" value="F:adenosylhomocysteine nucleosidase activity"/>
    <property type="evidence" value="ECO:0007669"/>
    <property type="project" value="TreeGrafter"/>
</dbReference>
<gene>
    <name evidence="2" type="ORF">RIF25_03275</name>
</gene>
<dbReference type="Gene3D" id="3.40.50.1580">
    <property type="entry name" value="Nucleoside phosphorylase domain"/>
    <property type="match status" value="1"/>
</dbReference>
<keyword evidence="3" id="KW-1185">Reference proteome</keyword>
<dbReference type="RefSeq" id="WP_322877126.1">
    <property type="nucleotide sequence ID" value="NZ_JAVMIP010000002.1"/>
</dbReference>
<reference evidence="3" key="1">
    <citation type="submission" date="2023-07" db="EMBL/GenBank/DDBJ databases">
        <authorList>
            <person name="Luz R."/>
            <person name="Cordeiro R."/>
            <person name="Fonseca A."/>
            <person name="Goncalves V."/>
        </authorList>
    </citation>
    <scope>NUCLEOTIDE SEQUENCE [LARGE SCALE GENOMIC DNA]</scope>
    <source>
        <strain evidence="3">BACA0444</strain>
    </source>
</reference>
<dbReference type="SUPFAM" id="SSF53167">
    <property type="entry name" value="Purine and uridine phosphorylases"/>
    <property type="match status" value="1"/>
</dbReference>
<dbReference type="GO" id="GO:0005829">
    <property type="term" value="C:cytosol"/>
    <property type="evidence" value="ECO:0007669"/>
    <property type="project" value="TreeGrafter"/>
</dbReference>
<protein>
    <recommendedName>
        <fullName evidence="1">Nucleoside phosphorylase domain-containing protein</fullName>
    </recommendedName>
</protein>
<dbReference type="GO" id="GO:0009116">
    <property type="term" value="P:nucleoside metabolic process"/>
    <property type="evidence" value="ECO:0007669"/>
    <property type="project" value="InterPro"/>
</dbReference>